<dbReference type="EMBL" id="UYYB01122447">
    <property type="protein sequence ID" value="VDM83332.1"/>
    <property type="molecule type" value="Genomic_DNA"/>
</dbReference>
<proteinExistence type="predicted"/>
<keyword evidence="2" id="KW-1185">Reference proteome</keyword>
<accession>A0A3P7LW21</accession>
<dbReference type="OrthoDB" id="5836667at2759"/>
<evidence type="ECO:0000313" key="1">
    <source>
        <dbReference type="EMBL" id="VDM83332.1"/>
    </source>
</evidence>
<sequence length="75" mass="8504">MEMTADEDLLVFGYASRIYPQDDRSEFIAEERHLIESPNDPSLRLDRCVVKSSKNATLVVTDTKIPRGPFSGFQV</sequence>
<dbReference type="Proteomes" id="UP000270094">
    <property type="component" value="Unassembled WGS sequence"/>
</dbReference>
<dbReference type="AlphaFoldDB" id="A0A3P7LW21"/>
<reference evidence="1 2" key="1">
    <citation type="submission" date="2018-11" db="EMBL/GenBank/DDBJ databases">
        <authorList>
            <consortium name="Pathogen Informatics"/>
        </authorList>
    </citation>
    <scope>NUCLEOTIDE SEQUENCE [LARGE SCALE GENOMIC DNA]</scope>
</reference>
<gene>
    <name evidence="1" type="ORF">SVUK_LOCUS18330</name>
</gene>
<organism evidence="1 2">
    <name type="scientific">Strongylus vulgaris</name>
    <name type="common">Blood worm</name>
    <dbReference type="NCBI Taxonomy" id="40348"/>
    <lineage>
        <taxon>Eukaryota</taxon>
        <taxon>Metazoa</taxon>
        <taxon>Ecdysozoa</taxon>
        <taxon>Nematoda</taxon>
        <taxon>Chromadorea</taxon>
        <taxon>Rhabditida</taxon>
        <taxon>Rhabditina</taxon>
        <taxon>Rhabditomorpha</taxon>
        <taxon>Strongyloidea</taxon>
        <taxon>Strongylidae</taxon>
        <taxon>Strongylus</taxon>
    </lineage>
</organism>
<evidence type="ECO:0000313" key="2">
    <source>
        <dbReference type="Proteomes" id="UP000270094"/>
    </source>
</evidence>
<name>A0A3P7LW21_STRVU</name>
<protein>
    <submittedName>
        <fullName evidence="1">Uncharacterized protein</fullName>
    </submittedName>
</protein>